<accession>A0ABU1W5H7</accession>
<dbReference type="Pfam" id="PF01979">
    <property type="entry name" value="Amidohydro_1"/>
    <property type="match status" value="1"/>
</dbReference>
<protein>
    <submittedName>
        <fullName evidence="2">Imidazolonepropionase-like amidohydrolase</fullName>
    </submittedName>
</protein>
<dbReference type="InterPro" id="IPR006680">
    <property type="entry name" value="Amidohydro-rel"/>
</dbReference>
<dbReference type="SUPFAM" id="SSF51556">
    <property type="entry name" value="Metallo-dependent hydrolases"/>
    <property type="match status" value="1"/>
</dbReference>
<dbReference type="PANTHER" id="PTHR43135">
    <property type="entry name" value="ALPHA-D-RIBOSE 1-METHYLPHOSPHONATE 5-TRIPHOSPHATE DIPHOSPHATASE"/>
    <property type="match status" value="1"/>
</dbReference>
<dbReference type="PANTHER" id="PTHR43135:SF3">
    <property type="entry name" value="ALPHA-D-RIBOSE 1-METHYLPHOSPHONATE 5-TRIPHOSPHATE DIPHOSPHATASE"/>
    <property type="match status" value="1"/>
</dbReference>
<dbReference type="InterPro" id="IPR011059">
    <property type="entry name" value="Metal-dep_hydrolase_composite"/>
</dbReference>
<name>A0ABU1W5H7_9GAMM</name>
<proteinExistence type="predicted"/>
<evidence type="ECO:0000313" key="2">
    <source>
        <dbReference type="EMBL" id="MDR7122978.1"/>
    </source>
</evidence>
<evidence type="ECO:0000259" key="1">
    <source>
        <dbReference type="Pfam" id="PF01979"/>
    </source>
</evidence>
<gene>
    <name evidence="2" type="ORF">J2W69_003961</name>
</gene>
<sequence>MNLIKLAFLLCIYCVSVLPVVAGQLLLTNGTLLDPSDQSISKQHLLLDETGIIARLDSVPANFAGQQLDISGKFVIPGLIDMHTHAFGNRGPNAQSEIMGPGTTAQVVLHAGVTGFVDLFGNEEQLFEHRRLQQQGLIAGADIYTSLSCLTAPGGHCSQFGKTRTIASEDEAKQHIAELAAKQADVIKLVSTIGGSLPSLSPVFLKASVDEAKKQGIKTIVHIHTLADIDSAIAAGADAITHLPDDAAITAELAQRLAANKVVVIPTLACDTDEYEFMFSDVLQSALAKQLAAPRIIQGYQKAASDMTPEQKQQAKQRTEKYYLSMKHLVAADVLLLSGTDAGNYGTLQGFTVHREMEKFVASGLTTWQALASATSAARQFLGKPAGLQAGAEASLVILDSSPIEDIRNSQKIFAVVHKAKLIN</sequence>
<dbReference type="Gene3D" id="2.30.40.10">
    <property type="entry name" value="Urease, subunit C, domain 1"/>
    <property type="match status" value="1"/>
</dbReference>
<dbReference type="SUPFAM" id="SSF51338">
    <property type="entry name" value="Composite domain of metallo-dependent hydrolases"/>
    <property type="match status" value="1"/>
</dbReference>
<dbReference type="InterPro" id="IPR051781">
    <property type="entry name" value="Metallo-dep_Hydrolase"/>
</dbReference>
<comment type="caution">
    <text evidence="2">The sequence shown here is derived from an EMBL/GenBank/DDBJ whole genome shotgun (WGS) entry which is preliminary data.</text>
</comment>
<dbReference type="Gene3D" id="3.20.20.140">
    <property type="entry name" value="Metal-dependent hydrolases"/>
    <property type="match status" value="1"/>
</dbReference>
<dbReference type="InterPro" id="IPR032466">
    <property type="entry name" value="Metal_Hydrolase"/>
</dbReference>
<dbReference type="Proteomes" id="UP001257909">
    <property type="component" value="Unassembled WGS sequence"/>
</dbReference>
<dbReference type="RefSeq" id="WP_310281688.1">
    <property type="nucleotide sequence ID" value="NZ_JAVDWR010000026.1"/>
</dbReference>
<organism evidence="2 3">
    <name type="scientific">Rheinheimera soli</name>
    <dbReference type="NCBI Taxonomy" id="443616"/>
    <lineage>
        <taxon>Bacteria</taxon>
        <taxon>Pseudomonadati</taxon>
        <taxon>Pseudomonadota</taxon>
        <taxon>Gammaproteobacteria</taxon>
        <taxon>Chromatiales</taxon>
        <taxon>Chromatiaceae</taxon>
        <taxon>Rheinheimera</taxon>
    </lineage>
</organism>
<evidence type="ECO:0000313" key="3">
    <source>
        <dbReference type="Proteomes" id="UP001257909"/>
    </source>
</evidence>
<reference evidence="2 3" key="1">
    <citation type="submission" date="2023-07" db="EMBL/GenBank/DDBJ databases">
        <title>Sorghum-associated microbial communities from plants grown in Nebraska, USA.</title>
        <authorList>
            <person name="Schachtman D."/>
        </authorList>
    </citation>
    <scope>NUCLEOTIDE SEQUENCE [LARGE SCALE GENOMIC DNA]</scope>
    <source>
        <strain evidence="2 3">4138</strain>
    </source>
</reference>
<keyword evidence="3" id="KW-1185">Reference proteome</keyword>
<feature type="domain" description="Amidohydrolase-related" evidence="1">
    <location>
        <begin position="74"/>
        <end position="415"/>
    </location>
</feature>
<dbReference type="EMBL" id="JAVDWR010000026">
    <property type="protein sequence ID" value="MDR7122978.1"/>
    <property type="molecule type" value="Genomic_DNA"/>
</dbReference>